<organism evidence="1 2">
    <name type="scientific">Bordetella parapertussis</name>
    <dbReference type="NCBI Taxonomy" id="519"/>
    <lineage>
        <taxon>Bacteria</taxon>
        <taxon>Pseudomonadati</taxon>
        <taxon>Pseudomonadota</taxon>
        <taxon>Betaproteobacteria</taxon>
        <taxon>Burkholderiales</taxon>
        <taxon>Alcaligenaceae</taxon>
        <taxon>Bordetella</taxon>
    </lineage>
</organism>
<gene>
    <name evidence="1" type="ORF">U5T69_15280</name>
</gene>
<protein>
    <submittedName>
        <fullName evidence="1">DUF2063 domain-containing protein</fullName>
    </submittedName>
</protein>
<evidence type="ECO:0000313" key="1">
    <source>
        <dbReference type="EMBL" id="MEB2664512.1"/>
    </source>
</evidence>
<evidence type="ECO:0000313" key="2">
    <source>
        <dbReference type="Proteomes" id="UP001324595"/>
    </source>
</evidence>
<reference evidence="1 2" key="1">
    <citation type="submission" date="2023-12" db="EMBL/GenBank/DDBJ databases">
        <title>Draft Genome Sequences of Bordetella parapertussis clinical Isolates from Colombia, 2023.</title>
        <authorList>
            <person name="Montilla E.A."/>
            <person name="Rojas F."/>
            <person name="Vargas M.N."/>
            <person name="Bonilla V."/>
            <person name="Duarte C."/>
        </authorList>
    </citation>
    <scope>NUCLEOTIDE SEQUENCE [LARGE SCALE GENOMIC DNA]</scope>
    <source>
        <strain evidence="1 2">320001806</strain>
    </source>
</reference>
<dbReference type="Proteomes" id="UP001324595">
    <property type="component" value="Unassembled WGS sequence"/>
</dbReference>
<dbReference type="EMBL" id="JAXUBE010000059">
    <property type="protein sequence ID" value="MEB2664512.1"/>
    <property type="molecule type" value="Genomic_DNA"/>
</dbReference>
<name>A0ABU5X6K8_BORPP</name>
<accession>A0ABU5X6K8</accession>
<sequence length="64" mass="6499">LVLRDPAEAVLAIPLAASAAAFVRALRAGLPLSAAHSQAADPGLALDHLLALLIRHGAVISIEE</sequence>
<keyword evidence="2" id="KW-1185">Reference proteome</keyword>
<comment type="caution">
    <text evidence="1">The sequence shown here is derived from an EMBL/GenBank/DDBJ whole genome shotgun (WGS) entry which is preliminary data.</text>
</comment>
<feature type="non-terminal residue" evidence="1">
    <location>
        <position position="1"/>
    </location>
</feature>
<proteinExistence type="predicted"/>